<dbReference type="EMBL" id="CP058595">
    <property type="protein sequence ID" value="QLG46412.1"/>
    <property type="molecule type" value="Genomic_DNA"/>
</dbReference>
<dbReference type="KEGG" id="cagg:HYG79_13995"/>
<keyword evidence="4" id="KW-1185">Reference proteome</keyword>
<reference evidence="3 4" key="1">
    <citation type="journal article" date="2006" name="Int. J. Syst. Evol. Microbiol.">
        <title>Costertonia aggregata gen. nov., sp. nov., a mesophilic marine bacterium of the family Flavobacteriaceae, isolated from a mature biofilm.</title>
        <authorList>
            <person name="Kwon K.K."/>
            <person name="Lee Y.K."/>
            <person name="Lee H.K."/>
        </authorList>
    </citation>
    <scope>NUCLEOTIDE SEQUENCE [LARGE SCALE GENOMIC DNA]</scope>
    <source>
        <strain evidence="3 4">KCCM 42265</strain>
    </source>
</reference>
<dbReference type="Pfam" id="PF02469">
    <property type="entry name" value="Fasciclin"/>
    <property type="match status" value="2"/>
</dbReference>
<dbReference type="InterPro" id="IPR036378">
    <property type="entry name" value="FAS1_dom_sf"/>
</dbReference>
<dbReference type="PROSITE" id="PS50213">
    <property type="entry name" value="FAS1"/>
    <property type="match status" value="2"/>
</dbReference>
<dbReference type="SUPFAM" id="SSF82153">
    <property type="entry name" value="FAS1 domain"/>
    <property type="match status" value="2"/>
</dbReference>
<protein>
    <submittedName>
        <fullName evidence="3">Fasciclin domain-containing protein</fullName>
    </submittedName>
</protein>
<feature type="chain" id="PRO_5028876481" evidence="1">
    <location>
        <begin position="24"/>
        <end position="325"/>
    </location>
</feature>
<dbReference type="InterPro" id="IPR050904">
    <property type="entry name" value="Adhesion/Biosynth-related"/>
</dbReference>
<sequence length="325" mass="34307">MKNFLKLKSIFAFAIITSLITISCDNDDDGPSIPDENIVEIASVNDDLENLVAALQRADLVSTLEGDGPFTVLAPNDEAFATFLTENNYSSLEEVPVDMLRQVLLNHVIIGTIDARTLLTAQSGYATINADGPTADSKVSLYFDTSDGIEFNETSDVVSGGSDIRAANGIIHVVDAVIPIANVVDFISWDDNFSELEDALTAADQPDFTTTLSTANEAPAPFTIFAPVDTAFDMLTEIPTGDALTAVLQHHVIAENNINSTAITDGLESPTTLEGDTLSFNISGSSVSITDGAGNTGTQVVIANIQGSNGIIHAVNKVLIPNTDN</sequence>
<dbReference type="Proteomes" id="UP000509302">
    <property type="component" value="Chromosome"/>
</dbReference>
<dbReference type="SMART" id="SM00554">
    <property type="entry name" value="FAS1"/>
    <property type="match status" value="2"/>
</dbReference>
<dbReference type="Gene3D" id="2.30.180.10">
    <property type="entry name" value="FAS1 domain"/>
    <property type="match status" value="2"/>
</dbReference>
<accession>A0A7H9ASU0</accession>
<gene>
    <name evidence="3" type="ORF">HYG79_13995</name>
</gene>
<feature type="domain" description="FAS1" evidence="2">
    <location>
        <begin position="35"/>
        <end position="178"/>
    </location>
</feature>
<name>A0A7H9ASU0_9FLAO</name>
<dbReference type="RefSeq" id="WP_179242691.1">
    <property type="nucleotide sequence ID" value="NZ_CP058595.1"/>
</dbReference>
<feature type="domain" description="FAS1" evidence="2">
    <location>
        <begin position="180"/>
        <end position="319"/>
    </location>
</feature>
<dbReference type="PANTHER" id="PTHR10900">
    <property type="entry name" value="PERIOSTIN-RELATED"/>
    <property type="match status" value="1"/>
</dbReference>
<dbReference type="InterPro" id="IPR000782">
    <property type="entry name" value="FAS1_domain"/>
</dbReference>
<organism evidence="3 4">
    <name type="scientific">Costertonia aggregata</name>
    <dbReference type="NCBI Taxonomy" id="343403"/>
    <lineage>
        <taxon>Bacteria</taxon>
        <taxon>Pseudomonadati</taxon>
        <taxon>Bacteroidota</taxon>
        <taxon>Flavobacteriia</taxon>
        <taxon>Flavobacteriales</taxon>
        <taxon>Flavobacteriaceae</taxon>
        <taxon>Costertonia</taxon>
    </lineage>
</organism>
<evidence type="ECO:0000313" key="3">
    <source>
        <dbReference type="EMBL" id="QLG46412.1"/>
    </source>
</evidence>
<evidence type="ECO:0000313" key="4">
    <source>
        <dbReference type="Proteomes" id="UP000509302"/>
    </source>
</evidence>
<evidence type="ECO:0000256" key="1">
    <source>
        <dbReference type="SAM" id="SignalP"/>
    </source>
</evidence>
<dbReference type="PANTHER" id="PTHR10900:SF77">
    <property type="entry name" value="FI19380P1"/>
    <property type="match status" value="1"/>
</dbReference>
<dbReference type="PROSITE" id="PS51257">
    <property type="entry name" value="PROKAR_LIPOPROTEIN"/>
    <property type="match status" value="1"/>
</dbReference>
<keyword evidence="1" id="KW-0732">Signal</keyword>
<dbReference type="AlphaFoldDB" id="A0A7H9ASU0"/>
<evidence type="ECO:0000259" key="2">
    <source>
        <dbReference type="PROSITE" id="PS50213"/>
    </source>
</evidence>
<proteinExistence type="predicted"/>
<feature type="signal peptide" evidence="1">
    <location>
        <begin position="1"/>
        <end position="23"/>
    </location>
</feature>